<dbReference type="RefSeq" id="WP_083953238.1">
    <property type="nucleotide sequence ID" value="NZ_JARMAB010000047.1"/>
</dbReference>
<comment type="caution">
    <text evidence="2">The sequence shown here is derived from an EMBL/GenBank/DDBJ whole genome shotgun (WGS) entry which is preliminary data.</text>
</comment>
<name>A0ABU6MNS5_9BACI</name>
<gene>
    <name evidence="2" type="ORF">P4T90_23765</name>
</gene>
<dbReference type="EMBL" id="JARMAB010000047">
    <property type="protein sequence ID" value="MED1206047.1"/>
    <property type="molecule type" value="Genomic_DNA"/>
</dbReference>
<dbReference type="Proteomes" id="UP001341444">
    <property type="component" value="Unassembled WGS sequence"/>
</dbReference>
<sequence>MKKPLYLLTALLLVNGCSSETVNHTSSQGSWATGNLINFHHVSYTGTDKTVEKVESKIGTIAQSSTNEQDENDENFSNTYPKGTNLYKIPGIPIKEAIAIEVRKHHYVKAVKWK</sequence>
<evidence type="ECO:0000313" key="2">
    <source>
        <dbReference type="EMBL" id="MED1206047.1"/>
    </source>
</evidence>
<accession>A0ABU6MNS5</accession>
<evidence type="ECO:0000313" key="3">
    <source>
        <dbReference type="Proteomes" id="UP001341444"/>
    </source>
</evidence>
<reference evidence="2 3" key="1">
    <citation type="submission" date="2023-03" db="EMBL/GenBank/DDBJ databases">
        <title>Bacillus Genome Sequencing.</title>
        <authorList>
            <person name="Dunlap C."/>
        </authorList>
    </citation>
    <scope>NUCLEOTIDE SEQUENCE [LARGE SCALE GENOMIC DNA]</scope>
    <source>
        <strain evidence="2 3">B-23453</strain>
    </source>
</reference>
<keyword evidence="1" id="KW-0732">Signal</keyword>
<feature type="signal peptide" evidence="1">
    <location>
        <begin position="1"/>
        <end position="19"/>
    </location>
</feature>
<evidence type="ECO:0000256" key="1">
    <source>
        <dbReference type="SAM" id="SignalP"/>
    </source>
</evidence>
<proteinExistence type="predicted"/>
<organism evidence="2 3">
    <name type="scientific">Heyndrickxia acidicola</name>
    <dbReference type="NCBI Taxonomy" id="209389"/>
    <lineage>
        <taxon>Bacteria</taxon>
        <taxon>Bacillati</taxon>
        <taxon>Bacillota</taxon>
        <taxon>Bacilli</taxon>
        <taxon>Bacillales</taxon>
        <taxon>Bacillaceae</taxon>
        <taxon>Heyndrickxia</taxon>
    </lineage>
</organism>
<protein>
    <recommendedName>
        <fullName evidence="4">Lipoprotein</fullName>
    </recommendedName>
</protein>
<evidence type="ECO:0008006" key="4">
    <source>
        <dbReference type="Google" id="ProtNLM"/>
    </source>
</evidence>
<feature type="chain" id="PRO_5047220458" description="Lipoprotein" evidence="1">
    <location>
        <begin position="20"/>
        <end position="114"/>
    </location>
</feature>
<keyword evidence="3" id="KW-1185">Reference proteome</keyword>